<keyword evidence="4" id="KW-1185">Reference proteome</keyword>
<feature type="transmembrane region" description="Helical" evidence="1">
    <location>
        <begin position="778"/>
        <end position="795"/>
    </location>
</feature>
<dbReference type="Pfam" id="PF07699">
    <property type="entry name" value="Ephrin_rec_like"/>
    <property type="match status" value="6"/>
</dbReference>
<sequence>MNSNKKEKKNLKQQTECLVQKDSPEVIGTEFRVNNFISGIQALPSIASIGLNNTKFVITWSSDGDDNDGSDYAILAKFYNSNDGSEIGEQFLVNNYTNGNQKISKVRSILNGEKFVIAWESNNQDGSLYGIYLQIFDSNNGSKVGGEILVNNFTDNTQSGSRICSTGENGERFVVTWHSNNQVSNGSLYDIYAQIFDSKTGNKIGSEFLVNTNTTNDQMRSDICSIGENGEKIVIVWESYMQAGSKWGVYAQILNSEDGSKIGNEFLVSNITDDHQRVPGISSIGRKNEKFVISWCSLIDDDQSGYDIRAQVYDSNDGSTIGDEFQVNTGTTNYQIWPAISSIGENKEKFVISWQSYHYDSSDYDIYAQIYESNEISKIGEEFRVNTYTINDQNRPQISSIGQNLENFIISWQSQEQDGDGTGIYAQIVSTDFICNCNKGSYSNATNPESCFQCPLGTYQAEVGKTGCLECQSGQYQDKEGQSKCLDCEIGTYQDLESQSMCKACGNGTYQNSKAQTKCLSCGMGTYGNDDGLSECKLCPKGTYQNDEGQTECIKCRNGTINPNQGSTSIGTCVECELGSYQNQEGASECLQCPEGTYGNVKGAVVCQECSTGSYSYQIGSTVCSFCTTGTYQNEIGMINCKTCPFNEYQDQVGSNECNNCPSNSETLSKQSASIKECFCMIGYYGKPGENCKKCPDEGICNEFNQYYPYPTSGYWSSNDDPYELIKCSIEIACPGYEVEKCNDTAGYTGSKCSECLNGFYKLEHECEKCPSNSNQRLFLILLVVFFFLLLLLFFAKKATAYFGSFTISFSFFQILLIIYQLNINWPTLLNVTFKMFLPFNFNLDFLATECSFSFDYFQKCIYSTTISNSRINNDNPRKRKIQSVGVQKELRQGFFKSKKESPTKIKSQIENEIQVLNSNRKEKKNLKQQTECLVPKDSPEVIGTEFRVNNFISGTQMYPSIASIGLNNNKFVITWSSDGDDNDGSDDAVLAKFYNSNDGSEIGEQFLVNNYTNGNQYNSKVRSILNGEKFVIAWESSQQDGSLYGIYLQIFDSNNGSKVGGEILVNNFTDNTQSGPRICSTGQNGERFVVTWQSNNQVSNVSLYDIYAQIFDSKTGNKIGIIVWESWYQDGSKSGIYAQIFNSTNGNNIGNEFLVNSITAYHQEKPVISSIGQKNEKFVISWSSRNILDNSGYDIHAQVYDSNDGSTIGAEFQVNTGTTNCQIWPAISSIGENKEKFVISWQSYHYDSSDYDIYAQIYESNEISKIGEEFRVNTYTSNNQNRPQISSIGQNLENFIISWQSALHDGDGDGIYAQIFTTDFICNCNKGSYSNTTNPDSCFQCPLGTYQAEVGKTGCLECQSGQYQDKEGQSKCLDCEIGTYQDLESQSTCKACGNGTYQNSKAQTKCLSCGMGTYGNDDGLSECKLCPKGTYQNDEGQSECIKCQIGTINPNQGSTSIGSCVECELGSYQNQEGASECLQCPEGTYGNVKGAVVCQECSTGSYSYQIGSTVCSFCTTGTYQDEKGMINCKTCPFNEYQDQVGSNECNNCPSNSETLSKQSASIKECFCMIGYYGKPGENCKKCPDEGICNEFNQYYPYPTSGYWSSNDDP</sequence>
<reference evidence="3" key="1">
    <citation type="submission" date="2022-08" db="EMBL/GenBank/DDBJ databases">
        <title>Novel sulfate-reducing endosymbionts in the free-living metamonad Anaeramoeba.</title>
        <authorList>
            <person name="Jerlstrom-Hultqvist J."/>
            <person name="Cepicka I."/>
            <person name="Gallot-Lavallee L."/>
            <person name="Salas-Leiva D."/>
            <person name="Curtis B.A."/>
            <person name="Zahonova K."/>
            <person name="Pipaliya S."/>
            <person name="Dacks J."/>
            <person name="Roger A.J."/>
        </authorList>
    </citation>
    <scope>NUCLEOTIDE SEQUENCE</scope>
    <source>
        <strain evidence="3">Schooner1</strain>
    </source>
</reference>
<feature type="domain" description="Tyrosine-protein kinase ephrin type A/B receptor-like" evidence="2">
    <location>
        <begin position="630"/>
        <end position="678"/>
    </location>
</feature>
<feature type="transmembrane region" description="Helical" evidence="1">
    <location>
        <begin position="802"/>
        <end position="822"/>
    </location>
</feature>
<keyword evidence="1" id="KW-1133">Transmembrane helix</keyword>
<protein>
    <submittedName>
        <fullName evidence="3">Insulin-like growth factor binding protein</fullName>
    </submittedName>
</protein>
<dbReference type="Proteomes" id="UP001150062">
    <property type="component" value="Unassembled WGS sequence"/>
</dbReference>
<evidence type="ECO:0000313" key="4">
    <source>
        <dbReference type="Proteomes" id="UP001150062"/>
    </source>
</evidence>
<keyword evidence="1" id="KW-0472">Membrane</keyword>
<keyword evidence="1" id="KW-0812">Transmembrane</keyword>
<accession>A0ABQ8Y208</accession>
<organism evidence="3 4">
    <name type="scientific">Anaeramoeba flamelloides</name>
    <dbReference type="NCBI Taxonomy" id="1746091"/>
    <lineage>
        <taxon>Eukaryota</taxon>
        <taxon>Metamonada</taxon>
        <taxon>Anaeramoebidae</taxon>
        <taxon>Anaeramoeba</taxon>
    </lineage>
</organism>
<feature type="domain" description="Tyrosine-protein kinase ephrin type A/B receptor-like" evidence="2">
    <location>
        <begin position="1518"/>
        <end position="1566"/>
    </location>
</feature>
<proteinExistence type="predicted"/>
<feature type="domain" description="Tyrosine-protein kinase ephrin type A/B receptor-like" evidence="2">
    <location>
        <begin position="525"/>
        <end position="573"/>
    </location>
</feature>
<comment type="caution">
    <text evidence="3">The sequence shown here is derived from an EMBL/GenBank/DDBJ whole genome shotgun (WGS) entry which is preliminary data.</text>
</comment>
<dbReference type="PANTHER" id="PTHR46967:SF1">
    <property type="entry name" value="KERATIN-ASSOCIATED PROTEIN 16-1-LIKE"/>
    <property type="match status" value="1"/>
</dbReference>
<evidence type="ECO:0000259" key="2">
    <source>
        <dbReference type="Pfam" id="PF07699"/>
    </source>
</evidence>
<evidence type="ECO:0000313" key="3">
    <source>
        <dbReference type="EMBL" id="KAJ6238620.1"/>
    </source>
</evidence>
<dbReference type="Gene3D" id="2.10.50.10">
    <property type="entry name" value="Tumor Necrosis Factor Receptor, subunit A, domain 2"/>
    <property type="match status" value="10"/>
</dbReference>
<feature type="domain" description="Tyrosine-protein kinase ephrin type A/B receptor-like" evidence="2">
    <location>
        <begin position="440"/>
        <end position="481"/>
    </location>
</feature>
<dbReference type="SMART" id="SM01411">
    <property type="entry name" value="Ephrin_rec_like"/>
    <property type="match status" value="11"/>
</dbReference>
<gene>
    <name evidence="3" type="ORF">M0813_25844</name>
</gene>
<dbReference type="EMBL" id="JAOAOG010000232">
    <property type="protein sequence ID" value="KAJ6238620.1"/>
    <property type="molecule type" value="Genomic_DNA"/>
</dbReference>
<dbReference type="InterPro" id="IPR011641">
    <property type="entry name" value="Tyr-kin_ephrin_A/B_rcpt-like"/>
</dbReference>
<feature type="domain" description="Tyrosine-protein kinase ephrin type A/B receptor-like" evidence="2">
    <location>
        <begin position="1413"/>
        <end position="1461"/>
    </location>
</feature>
<name>A0ABQ8Y208_9EUKA</name>
<dbReference type="PANTHER" id="PTHR46967">
    <property type="entry name" value="INSULIN-LIKE GROWTH FACTOR BINDING PROTEIN,N-TERMINAL"/>
    <property type="match status" value="1"/>
</dbReference>
<evidence type="ECO:0000256" key="1">
    <source>
        <dbReference type="SAM" id="Phobius"/>
    </source>
</evidence>
<dbReference type="SUPFAM" id="SSF57184">
    <property type="entry name" value="Growth factor receptor domain"/>
    <property type="match status" value="4"/>
</dbReference>
<feature type="domain" description="Tyrosine-protein kinase ephrin type A/B receptor-like" evidence="2">
    <location>
        <begin position="1362"/>
        <end position="1397"/>
    </location>
</feature>
<dbReference type="InterPro" id="IPR009030">
    <property type="entry name" value="Growth_fac_rcpt_cys_sf"/>
</dbReference>